<dbReference type="AlphaFoldDB" id="A0A5C5YZA6"/>
<sequence length="134" mass="14995">MVLGLGQRSRQSIGAEISAEFLSKREIQACESRVGVQDGRQFGHLEKCRGWSNLRKLRSAKLSFLKGTFSPMGSLIYRLDELLQRASKPLVSTQVPNWLKSLPTEKVKLKVVNCKIASVSQLIHFLKVSLGCHD</sequence>
<name>A0A5C5YZA6_9BACT</name>
<protein>
    <submittedName>
        <fullName evidence="1">Uncharacterized protein</fullName>
    </submittedName>
</protein>
<evidence type="ECO:0000313" key="1">
    <source>
        <dbReference type="EMBL" id="TWT80429.1"/>
    </source>
</evidence>
<dbReference type="EMBL" id="SJPJ01000001">
    <property type="protein sequence ID" value="TWT80429.1"/>
    <property type="molecule type" value="Genomic_DNA"/>
</dbReference>
<organism evidence="1 2">
    <name type="scientific">Novipirellula herctigrandis</name>
    <dbReference type="NCBI Taxonomy" id="2527986"/>
    <lineage>
        <taxon>Bacteria</taxon>
        <taxon>Pseudomonadati</taxon>
        <taxon>Planctomycetota</taxon>
        <taxon>Planctomycetia</taxon>
        <taxon>Pirellulales</taxon>
        <taxon>Pirellulaceae</taxon>
        <taxon>Novipirellula</taxon>
    </lineage>
</organism>
<keyword evidence="2" id="KW-1185">Reference proteome</keyword>
<dbReference type="Proteomes" id="UP000315010">
    <property type="component" value="Unassembled WGS sequence"/>
</dbReference>
<comment type="caution">
    <text evidence="1">The sequence shown here is derived from an EMBL/GenBank/DDBJ whole genome shotgun (WGS) entry which is preliminary data.</text>
</comment>
<gene>
    <name evidence="1" type="ORF">CA13_18460</name>
</gene>
<reference evidence="1 2" key="1">
    <citation type="submission" date="2019-02" db="EMBL/GenBank/DDBJ databases">
        <title>Deep-cultivation of Planctomycetes and their phenomic and genomic characterization uncovers novel biology.</title>
        <authorList>
            <person name="Wiegand S."/>
            <person name="Jogler M."/>
            <person name="Boedeker C."/>
            <person name="Pinto D."/>
            <person name="Vollmers J."/>
            <person name="Rivas-Marin E."/>
            <person name="Kohn T."/>
            <person name="Peeters S.H."/>
            <person name="Heuer A."/>
            <person name="Rast P."/>
            <person name="Oberbeckmann S."/>
            <person name="Bunk B."/>
            <person name="Jeske O."/>
            <person name="Meyerdierks A."/>
            <person name="Storesund J.E."/>
            <person name="Kallscheuer N."/>
            <person name="Luecker S."/>
            <person name="Lage O.M."/>
            <person name="Pohl T."/>
            <person name="Merkel B.J."/>
            <person name="Hornburger P."/>
            <person name="Mueller R.-W."/>
            <person name="Bruemmer F."/>
            <person name="Labrenz M."/>
            <person name="Spormann A.M."/>
            <person name="Op Den Camp H."/>
            <person name="Overmann J."/>
            <person name="Amann R."/>
            <person name="Jetten M.S.M."/>
            <person name="Mascher T."/>
            <person name="Medema M.H."/>
            <person name="Devos D.P."/>
            <person name="Kaster A.-K."/>
            <person name="Ovreas L."/>
            <person name="Rohde M."/>
            <person name="Galperin M.Y."/>
            <person name="Jogler C."/>
        </authorList>
    </citation>
    <scope>NUCLEOTIDE SEQUENCE [LARGE SCALE GENOMIC DNA]</scope>
    <source>
        <strain evidence="1 2">CA13</strain>
    </source>
</reference>
<accession>A0A5C5YZA6</accession>
<evidence type="ECO:0000313" key="2">
    <source>
        <dbReference type="Proteomes" id="UP000315010"/>
    </source>
</evidence>
<proteinExistence type="predicted"/>